<evidence type="ECO:0000256" key="2">
    <source>
        <dbReference type="ARBA" id="ARBA00022475"/>
    </source>
</evidence>
<protein>
    <submittedName>
        <fullName evidence="7">APC family permease</fullName>
    </submittedName>
</protein>
<gene>
    <name evidence="7" type="ORF">ACFP3V_00445</name>
</gene>
<accession>A0ABW1FU13</accession>
<dbReference type="Gene3D" id="1.20.1740.10">
    <property type="entry name" value="Amino acid/polyamine transporter I"/>
    <property type="match status" value="1"/>
</dbReference>
<proteinExistence type="predicted"/>
<feature type="transmembrane region" description="Helical" evidence="6">
    <location>
        <begin position="230"/>
        <end position="251"/>
    </location>
</feature>
<feature type="transmembrane region" description="Helical" evidence="6">
    <location>
        <begin position="272"/>
        <end position="295"/>
    </location>
</feature>
<feature type="transmembrane region" description="Helical" evidence="6">
    <location>
        <begin position="189"/>
        <end position="210"/>
    </location>
</feature>
<evidence type="ECO:0000256" key="3">
    <source>
        <dbReference type="ARBA" id="ARBA00022692"/>
    </source>
</evidence>
<organism evidence="7 8">
    <name type="scientific">Streptacidiphilus monticola</name>
    <dbReference type="NCBI Taxonomy" id="2161674"/>
    <lineage>
        <taxon>Bacteria</taxon>
        <taxon>Bacillati</taxon>
        <taxon>Actinomycetota</taxon>
        <taxon>Actinomycetes</taxon>
        <taxon>Kitasatosporales</taxon>
        <taxon>Streptomycetaceae</taxon>
        <taxon>Streptacidiphilus</taxon>
    </lineage>
</organism>
<feature type="transmembrane region" description="Helical" evidence="6">
    <location>
        <begin position="410"/>
        <end position="432"/>
    </location>
</feature>
<dbReference type="InterPro" id="IPR050367">
    <property type="entry name" value="APC_superfamily"/>
</dbReference>
<evidence type="ECO:0000313" key="7">
    <source>
        <dbReference type="EMBL" id="MFC5905694.1"/>
    </source>
</evidence>
<feature type="transmembrane region" description="Helical" evidence="6">
    <location>
        <begin position="315"/>
        <end position="339"/>
    </location>
</feature>
<feature type="transmembrane region" description="Helical" evidence="6">
    <location>
        <begin position="64"/>
        <end position="89"/>
    </location>
</feature>
<evidence type="ECO:0000256" key="4">
    <source>
        <dbReference type="ARBA" id="ARBA00022989"/>
    </source>
</evidence>
<comment type="caution">
    <text evidence="7">The sequence shown here is derived from an EMBL/GenBank/DDBJ whole genome shotgun (WGS) entry which is preliminary data.</text>
</comment>
<feature type="transmembrane region" description="Helical" evidence="6">
    <location>
        <begin position="444"/>
        <end position="466"/>
    </location>
</feature>
<keyword evidence="2" id="KW-1003">Cell membrane</keyword>
<reference evidence="8" key="1">
    <citation type="journal article" date="2019" name="Int. J. Syst. Evol. Microbiol.">
        <title>The Global Catalogue of Microorganisms (GCM) 10K type strain sequencing project: providing services to taxonomists for standard genome sequencing and annotation.</title>
        <authorList>
            <consortium name="The Broad Institute Genomics Platform"/>
            <consortium name="The Broad Institute Genome Sequencing Center for Infectious Disease"/>
            <person name="Wu L."/>
            <person name="Ma J."/>
        </authorList>
    </citation>
    <scope>NUCLEOTIDE SEQUENCE [LARGE SCALE GENOMIC DNA]</scope>
    <source>
        <strain evidence="8">JCM 4816</strain>
    </source>
</reference>
<dbReference type="EMBL" id="JBHSQJ010000002">
    <property type="protein sequence ID" value="MFC5905694.1"/>
    <property type="molecule type" value="Genomic_DNA"/>
</dbReference>
<dbReference type="PIRSF" id="PIRSF006060">
    <property type="entry name" value="AA_transporter"/>
    <property type="match status" value="1"/>
</dbReference>
<dbReference type="PANTHER" id="PTHR42770:SF7">
    <property type="entry name" value="MEMBRANE PROTEIN"/>
    <property type="match status" value="1"/>
</dbReference>
<evidence type="ECO:0000256" key="6">
    <source>
        <dbReference type="SAM" id="Phobius"/>
    </source>
</evidence>
<keyword evidence="3 6" id="KW-0812">Transmembrane</keyword>
<feature type="transmembrane region" description="Helical" evidence="6">
    <location>
        <begin position="40"/>
        <end position="58"/>
    </location>
</feature>
<feature type="transmembrane region" description="Helical" evidence="6">
    <location>
        <begin position="381"/>
        <end position="398"/>
    </location>
</feature>
<dbReference type="RefSeq" id="WP_380578385.1">
    <property type="nucleotide sequence ID" value="NZ_JBHSQJ010000002.1"/>
</dbReference>
<evidence type="ECO:0000313" key="8">
    <source>
        <dbReference type="Proteomes" id="UP001596174"/>
    </source>
</evidence>
<keyword evidence="5 6" id="KW-0472">Membrane</keyword>
<keyword evidence="4 6" id="KW-1133">Transmembrane helix</keyword>
<feature type="transmembrane region" description="Helical" evidence="6">
    <location>
        <begin position="486"/>
        <end position="507"/>
    </location>
</feature>
<name>A0ABW1FU13_9ACTN</name>
<dbReference type="Pfam" id="PF13520">
    <property type="entry name" value="AA_permease_2"/>
    <property type="match status" value="1"/>
</dbReference>
<evidence type="ECO:0000256" key="5">
    <source>
        <dbReference type="ARBA" id="ARBA00023136"/>
    </source>
</evidence>
<evidence type="ECO:0000256" key="1">
    <source>
        <dbReference type="ARBA" id="ARBA00004651"/>
    </source>
</evidence>
<dbReference type="Proteomes" id="UP001596174">
    <property type="component" value="Unassembled WGS sequence"/>
</dbReference>
<keyword evidence="8" id="KW-1185">Reference proteome</keyword>
<feature type="transmembrane region" description="Helical" evidence="6">
    <location>
        <begin position="158"/>
        <end position="180"/>
    </location>
</feature>
<dbReference type="PANTHER" id="PTHR42770">
    <property type="entry name" value="AMINO ACID TRANSPORTER-RELATED"/>
    <property type="match status" value="1"/>
</dbReference>
<sequence>MGATTRIREAVMSGTPAEPTLLPAEPLGTGPGEKGLKDNALGLVSSVAIGLASTAPAYSLAATLGIIVAGVGLQAPIITILGFVPMLLIAVAYKELNAVDADCGTTFTWAARAFGPRTGWMGGWGIIVADIIVMANLAQIAGSYGFQLVGSSSLAASALWTTVAGVVWIVIMTLICYVGIEVSAALQRWLLCVEILMLAVFSVTALVKAYGSHPPAGSVHVAASWFNPFAVSSTSAFTAGMLSAIFIYWGWDTAVSVNEETRDKERTPGRAAVLSTVLLLLIYALVSTSALSFAGPGDKGLGLANPDNSGDVLSGLGSAAFGTSGVGWFLSKLLILMVLTSAAASTQTTILPTARTSFSMAVHRALPAQFARVHRRFRTPTWSTVAMGLASIAFYVLLTRISGNVLSDSIASVGLGIAFYYGLTGFACVWYFRRQLRRSVRDFLSKGLLPGIGGLMLLYFFCYAAFDVYADPAYGFTSVDLPVVGRVGGVSVIGVGSLVLGLVLMVVQRLFDASWFHDPDVPRSAAEPGAAAEPDGAHISG</sequence>
<comment type="subcellular location">
    <subcellularLocation>
        <location evidence="1">Cell membrane</location>
        <topology evidence="1">Multi-pass membrane protein</topology>
    </subcellularLocation>
</comment>
<dbReference type="InterPro" id="IPR002293">
    <property type="entry name" value="AA/rel_permease1"/>
</dbReference>
<feature type="transmembrane region" description="Helical" evidence="6">
    <location>
        <begin position="122"/>
        <end position="146"/>
    </location>
</feature>